<evidence type="ECO:0000256" key="3">
    <source>
        <dbReference type="ARBA" id="ARBA00022475"/>
    </source>
</evidence>
<dbReference type="PROSITE" id="PS50262">
    <property type="entry name" value="G_PROTEIN_RECEP_F1_2"/>
    <property type="match status" value="1"/>
</dbReference>
<feature type="transmembrane region" description="Helical" evidence="15">
    <location>
        <begin position="736"/>
        <end position="757"/>
    </location>
</feature>
<dbReference type="InterPro" id="IPR017452">
    <property type="entry name" value="GPCR_Rhodpsn_7TM"/>
</dbReference>
<feature type="transmembrane region" description="Helical" evidence="15">
    <location>
        <begin position="535"/>
        <end position="556"/>
    </location>
</feature>
<dbReference type="Pfam" id="PF00001">
    <property type="entry name" value="7tm_1"/>
    <property type="match status" value="1"/>
</dbReference>
<reference evidence="17 18" key="1">
    <citation type="journal article" date="2021" name="Sci. Rep.">
        <title>Chromosome anchoring in Senegalese sole (Solea senegalensis) reveals sex-associated markers and genome rearrangements in flatfish.</title>
        <authorList>
            <person name="Guerrero-Cozar I."/>
            <person name="Gomez-Garrido J."/>
            <person name="Berbel C."/>
            <person name="Martinez-Blanch J.F."/>
            <person name="Alioto T."/>
            <person name="Claros M.G."/>
            <person name="Gagnaire P.A."/>
            <person name="Manchado M."/>
        </authorList>
    </citation>
    <scope>NUCLEOTIDE SEQUENCE [LARGE SCALE GENOMIC DNA]</scope>
    <source>
        <tissue evidence="17">Blood</tissue>
    </source>
</reference>
<dbReference type="FunFam" id="1.10.287.70:FF:000005">
    <property type="entry name" value="potassium voltage-gated channel subfamily G member 1"/>
    <property type="match status" value="1"/>
</dbReference>
<dbReference type="PANTHER" id="PTHR11537:SF61">
    <property type="entry name" value="POTASSIUM VOLTAGE-GATED CHANNEL SUBFAMILY S MEMBER 1"/>
    <property type="match status" value="1"/>
</dbReference>
<keyword evidence="4" id="KW-0633">Potassium transport</keyword>
<dbReference type="Pfam" id="PF02214">
    <property type="entry name" value="BTB_2"/>
    <property type="match status" value="1"/>
</dbReference>
<sequence>MNSSKRTDSVNEAVMKNFIVFIFSTSINCINGAFVYIYFQSEVFRREPRYVLFVHLVINDMILLTLSVMMQILTYTTTISVAPCCLILVMLITTSNNSPLNLAGMAVERYVAICRPLHHVQVCTVRRAYALIALIWGTSLMLGLADLVILFATQPLSLFSRKLLCYKMFIFNTPYHKTLSEVVQVLLFSFVSLTLIVTYLKVFLVSRAASRAAKASARNACNTILLHGIQLFICMFSYLYPLIVLALLTAWPRNRTTILTVAFLFFIVLPRLLSPLIYGIRDKKFSSQIRQHLFQCCKVVEKKKCSSNTVSNKKRRRRKQDACAPPRFYFIVFICESVKLELESWDERDSAVGEDDDEDDDDDDVTKLARNHGDGERAQLVPPGLRRGLGKLLACDSEEDILQVCDDYDMQQKEFYFDRNPGLFPYVLHFYQTGKLHIMEELCVFSFSQEIEYWGINEFFLDSCCSYRFHDRKLESSRHRSWDDESDASSIDTSVDEISDLNRDMQHFQRVCCGNIRRCLWLTLENPGYSIPSKLFSLLSITVVITSIAIMCIHSIPEYQTFDSDGKLIEDPTMQTVEVFCSCWFTFEVVTRLLLAPNRRKFFRHPLNIIDIASVVPIYVTLIFDVTLGSESELGDLGRLIQVFRLMRIFRVLKLARHSTGLRSLGATLRHSYREVGILLLYLAVGVSVFSGIAYTAEYEEDVGLDNIPACWWWGTVSMTTVGYGDVVPVTVAGKLAASGCILSGTLVVALPITIIFNKFSHFYRRQKALEASVRNNNHRETRMSCEEDEEEEEVSDEDSCCLDGDDDDDDDDDDADYEDDGGVINYSYVEYPSHTSVKKKLVKKEPCHQ</sequence>
<feature type="transmembrane region" description="Helical" evidence="15">
    <location>
        <begin position="576"/>
        <end position="595"/>
    </location>
</feature>
<feature type="transmembrane region" description="Helical" evidence="15">
    <location>
        <begin position="72"/>
        <end position="92"/>
    </location>
</feature>
<feature type="transmembrane region" description="Helical" evidence="15">
    <location>
        <begin position="257"/>
        <end position="280"/>
    </location>
</feature>
<dbReference type="InterPro" id="IPR005821">
    <property type="entry name" value="Ion_trans_dom"/>
</dbReference>
<keyword evidence="6" id="KW-0631">Potassium channel</keyword>
<feature type="transmembrane region" description="Helical" evidence="15">
    <location>
        <begin position="18"/>
        <end position="38"/>
    </location>
</feature>
<evidence type="ECO:0000256" key="2">
    <source>
        <dbReference type="ARBA" id="ARBA00022448"/>
    </source>
</evidence>
<evidence type="ECO:0000256" key="11">
    <source>
        <dbReference type="ARBA" id="ARBA00023136"/>
    </source>
</evidence>
<evidence type="ECO:0000256" key="13">
    <source>
        <dbReference type="ARBA" id="ARBA00049573"/>
    </source>
</evidence>
<dbReference type="SUPFAM" id="SSF81321">
    <property type="entry name" value="Family A G protein-coupled receptor-like"/>
    <property type="match status" value="1"/>
</dbReference>
<keyword evidence="11 15" id="KW-0472">Membrane</keyword>
<dbReference type="CDD" id="cd00637">
    <property type="entry name" value="7tm_classA_rhodopsin-like"/>
    <property type="match status" value="1"/>
</dbReference>
<evidence type="ECO:0000313" key="18">
    <source>
        <dbReference type="Proteomes" id="UP000693946"/>
    </source>
</evidence>
<evidence type="ECO:0000256" key="10">
    <source>
        <dbReference type="ARBA" id="ARBA00023065"/>
    </source>
</evidence>
<dbReference type="GO" id="GO:0015459">
    <property type="term" value="F:potassium channel regulator activity"/>
    <property type="evidence" value="ECO:0007669"/>
    <property type="project" value="UniProtKB-ARBA"/>
</dbReference>
<keyword evidence="3" id="KW-1003">Cell membrane</keyword>
<keyword evidence="5 15" id="KW-0812">Transmembrane</keyword>
<feature type="transmembrane region" description="Helical" evidence="15">
    <location>
        <begin position="128"/>
        <end position="152"/>
    </location>
</feature>
<feature type="transmembrane region" description="Helical" evidence="15">
    <location>
        <begin position="676"/>
        <end position="697"/>
    </location>
</feature>
<evidence type="ECO:0000256" key="6">
    <source>
        <dbReference type="ARBA" id="ARBA00022826"/>
    </source>
</evidence>
<feature type="transmembrane region" description="Helical" evidence="15">
    <location>
        <begin position="224"/>
        <end position="251"/>
    </location>
</feature>
<evidence type="ECO:0000259" key="16">
    <source>
        <dbReference type="PROSITE" id="PS50262"/>
    </source>
</evidence>
<dbReference type="GO" id="GO:1901379">
    <property type="term" value="P:regulation of potassium ion transmembrane transport"/>
    <property type="evidence" value="ECO:0007669"/>
    <property type="project" value="UniProtKB-ARBA"/>
</dbReference>
<feature type="transmembrane region" description="Helical" evidence="15">
    <location>
        <begin position="50"/>
        <end position="66"/>
    </location>
</feature>
<comment type="function">
    <text evidence="13">Potassium channel regulatory subunit that modulate the delayed rectifier voltage-gated potassium channel activity of KCNB1 and KCNB2 by altering their kinetics, expression levels, and shifting the half-inactivation potential to more polarized values. While it does not form functional channels on its own, it can form functional heterotetrameric channels with KCNB1 and KCNB2. Each regulatory subunit has unique regulatory properties that can lead to extensive inhibition, significant changes in kinetics, and/or substantial shifts in the voltage dependencies of the inactivation process.</text>
</comment>
<dbReference type="InterPro" id="IPR000276">
    <property type="entry name" value="GPCR_Rhodpsn"/>
</dbReference>
<dbReference type="GO" id="GO:0004930">
    <property type="term" value="F:G protein-coupled receptor activity"/>
    <property type="evidence" value="ECO:0007669"/>
    <property type="project" value="InterPro"/>
</dbReference>
<evidence type="ECO:0000256" key="4">
    <source>
        <dbReference type="ARBA" id="ARBA00022538"/>
    </source>
</evidence>
<feature type="domain" description="G-protein coupled receptors family 1 profile" evidence="16">
    <location>
        <begin position="30"/>
        <end position="278"/>
    </location>
</feature>
<protein>
    <submittedName>
        <fullName evidence="17">Potassium voltage-gated channel subfamily S member 2-like</fullName>
    </submittedName>
</protein>
<dbReference type="GO" id="GO:0005251">
    <property type="term" value="F:delayed rectifier potassium channel activity"/>
    <property type="evidence" value="ECO:0007669"/>
    <property type="project" value="TreeGrafter"/>
</dbReference>
<accession>A0AAV6QKU7</accession>
<feature type="compositionally biased region" description="Acidic residues" evidence="14">
    <location>
        <begin position="787"/>
        <end position="822"/>
    </location>
</feature>
<keyword evidence="2" id="KW-0813">Transport</keyword>
<keyword evidence="7" id="KW-0851">Voltage-gated channel</keyword>
<dbReference type="FunFam" id="1.20.1070.10:FF:000096">
    <property type="entry name" value="Odorant receptor 131-2"/>
    <property type="match status" value="1"/>
</dbReference>
<dbReference type="InterPro" id="IPR028325">
    <property type="entry name" value="VG_K_chnl"/>
</dbReference>
<keyword evidence="18" id="KW-1185">Reference proteome</keyword>
<feature type="region of interest" description="Disordered" evidence="14">
    <location>
        <begin position="778"/>
        <end position="822"/>
    </location>
</feature>
<dbReference type="FunFam" id="1.20.120.350:FF:000029">
    <property type="entry name" value="Potassium voltage-gated channel subfamily S member 2"/>
    <property type="match status" value="1"/>
</dbReference>
<evidence type="ECO:0000256" key="14">
    <source>
        <dbReference type="SAM" id="MobiDB-lite"/>
    </source>
</evidence>
<dbReference type="Pfam" id="PF00520">
    <property type="entry name" value="Ion_trans"/>
    <property type="match status" value="1"/>
</dbReference>
<evidence type="ECO:0000256" key="5">
    <source>
        <dbReference type="ARBA" id="ARBA00022692"/>
    </source>
</evidence>
<feature type="region of interest" description="Disordered" evidence="14">
    <location>
        <begin position="349"/>
        <end position="379"/>
    </location>
</feature>
<name>A0AAV6QKU7_SOLSE</name>
<dbReference type="AlphaFoldDB" id="A0AAV6QKU7"/>
<dbReference type="InterPro" id="IPR003131">
    <property type="entry name" value="T1-type_BTB"/>
</dbReference>
<dbReference type="GO" id="GO:0008076">
    <property type="term" value="C:voltage-gated potassium channel complex"/>
    <property type="evidence" value="ECO:0007669"/>
    <property type="project" value="InterPro"/>
</dbReference>
<evidence type="ECO:0000256" key="15">
    <source>
        <dbReference type="SAM" id="Phobius"/>
    </source>
</evidence>
<keyword evidence="8" id="KW-0630">Potassium</keyword>
<keyword evidence="12" id="KW-0407">Ion channel</keyword>
<dbReference type="PANTHER" id="PTHR11537">
    <property type="entry name" value="VOLTAGE-GATED POTASSIUM CHANNEL"/>
    <property type="match status" value="1"/>
</dbReference>
<dbReference type="GO" id="GO:0051260">
    <property type="term" value="P:protein homooligomerization"/>
    <property type="evidence" value="ECO:0007669"/>
    <property type="project" value="InterPro"/>
</dbReference>
<evidence type="ECO:0000256" key="9">
    <source>
        <dbReference type="ARBA" id="ARBA00022989"/>
    </source>
</evidence>
<keyword evidence="9 15" id="KW-1133">Transmembrane helix</keyword>
<evidence type="ECO:0000313" key="17">
    <source>
        <dbReference type="EMBL" id="KAG7493285.1"/>
    </source>
</evidence>
<feature type="compositionally biased region" description="Basic and acidic residues" evidence="14">
    <location>
        <begin position="365"/>
        <end position="377"/>
    </location>
</feature>
<gene>
    <name evidence="17" type="ORF">JOB18_005500</name>
</gene>
<keyword evidence="10" id="KW-0406">Ion transport</keyword>
<feature type="transmembrane region" description="Helical" evidence="15">
    <location>
        <begin position="182"/>
        <end position="204"/>
    </location>
</feature>
<comment type="caution">
    <text evidence="17">The sequence shown here is derived from an EMBL/GenBank/DDBJ whole genome shotgun (WGS) entry which is preliminary data.</text>
</comment>
<evidence type="ECO:0000256" key="7">
    <source>
        <dbReference type="ARBA" id="ARBA00022882"/>
    </source>
</evidence>
<evidence type="ECO:0000256" key="8">
    <source>
        <dbReference type="ARBA" id="ARBA00022958"/>
    </source>
</evidence>
<proteinExistence type="predicted"/>
<dbReference type="EMBL" id="JAGKHQ010000016">
    <property type="protein sequence ID" value="KAG7493285.1"/>
    <property type="molecule type" value="Genomic_DNA"/>
</dbReference>
<evidence type="ECO:0000256" key="1">
    <source>
        <dbReference type="ARBA" id="ARBA00004651"/>
    </source>
</evidence>
<feature type="compositionally biased region" description="Acidic residues" evidence="14">
    <location>
        <begin position="352"/>
        <end position="364"/>
    </location>
</feature>
<organism evidence="17 18">
    <name type="scientific">Solea senegalensis</name>
    <name type="common">Senegalese sole</name>
    <dbReference type="NCBI Taxonomy" id="28829"/>
    <lineage>
        <taxon>Eukaryota</taxon>
        <taxon>Metazoa</taxon>
        <taxon>Chordata</taxon>
        <taxon>Craniata</taxon>
        <taxon>Vertebrata</taxon>
        <taxon>Euteleostomi</taxon>
        <taxon>Actinopterygii</taxon>
        <taxon>Neopterygii</taxon>
        <taxon>Teleostei</taxon>
        <taxon>Neoteleostei</taxon>
        <taxon>Acanthomorphata</taxon>
        <taxon>Carangaria</taxon>
        <taxon>Pleuronectiformes</taxon>
        <taxon>Pleuronectoidei</taxon>
        <taxon>Soleidae</taxon>
        <taxon>Solea</taxon>
    </lineage>
</organism>
<dbReference type="GO" id="GO:0001508">
    <property type="term" value="P:action potential"/>
    <property type="evidence" value="ECO:0007669"/>
    <property type="project" value="TreeGrafter"/>
</dbReference>
<evidence type="ECO:0000256" key="12">
    <source>
        <dbReference type="ARBA" id="ARBA00023303"/>
    </source>
</evidence>
<comment type="subcellular location">
    <subcellularLocation>
        <location evidence="1">Cell membrane</location>
        <topology evidence="1">Multi-pass membrane protein</topology>
    </subcellularLocation>
</comment>
<dbReference type="Proteomes" id="UP000693946">
    <property type="component" value="Linkage Group LG4"/>
</dbReference>